<evidence type="ECO:0000313" key="8">
    <source>
        <dbReference type="EnsemblMetazoa" id="RPRC013669.P4"/>
    </source>
</evidence>
<evidence type="ECO:0000256" key="1">
    <source>
        <dbReference type="ARBA" id="ARBA00004141"/>
    </source>
</evidence>
<evidence type="ECO:0000256" key="3">
    <source>
        <dbReference type="ARBA" id="ARBA00022989"/>
    </source>
</evidence>
<feature type="domain" description="Amino acid transporter transmembrane" evidence="7">
    <location>
        <begin position="97"/>
        <end position="504"/>
    </location>
</feature>
<reference evidence="8" key="1">
    <citation type="submission" date="2025-05" db="UniProtKB">
        <authorList>
            <consortium name="EnsemblMetazoa"/>
        </authorList>
    </citation>
    <scope>IDENTIFICATION</scope>
</reference>
<feature type="transmembrane region" description="Helical" evidence="6">
    <location>
        <begin position="377"/>
        <end position="401"/>
    </location>
</feature>
<feature type="transmembrane region" description="Helical" evidence="6">
    <location>
        <begin position="265"/>
        <end position="282"/>
    </location>
</feature>
<keyword evidence="2 6" id="KW-0812">Transmembrane</keyword>
<organism evidence="8 9">
    <name type="scientific">Rhodnius prolixus</name>
    <name type="common">Triatomid bug</name>
    <dbReference type="NCBI Taxonomy" id="13249"/>
    <lineage>
        <taxon>Eukaryota</taxon>
        <taxon>Metazoa</taxon>
        <taxon>Ecdysozoa</taxon>
        <taxon>Arthropoda</taxon>
        <taxon>Hexapoda</taxon>
        <taxon>Insecta</taxon>
        <taxon>Pterygota</taxon>
        <taxon>Neoptera</taxon>
        <taxon>Paraneoptera</taxon>
        <taxon>Hemiptera</taxon>
        <taxon>Heteroptera</taxon>
        <taxon>Panheteroptera</taxon>
        <taxon>Cimicomorpha</taxon>
        <taxon>Reduviidae</taxon>
        <taxon>Triatominae</taxon>
        <taxon>Rhodnius</taxon>
    </lineage>
</organism>
<dbReference type="Proteomes" id="UP000015103">
    <property type="component" value="Unassembled WGS sequence"/>
</dbReference>
<feature type="transmembrane region" description="Helical" evidence="6">
    <location>
        <begin position="422"/>
        <end position="439"/>
    </location>
</feature>
<dbReference type="InterPro" id="IPR013057">
    <property type="entry name" value="AA_transpt_TM"/>
</dbReference>
<accession>A0ABL0EED9</accession>
<evidence type="ECO:0000256" key="5">
    <source>
        <dbReference type="SAM" id="MobiDB-lite"/>
    </source>
</evidence>
<feature type="transmembrane region" description="Helical" evidence="6">
    <location>
        <begin position="192"/>
        <end position="216"/>
    </location>
</feature>
<dbReference type="PANTHER" id="PTHR22950:SF680">
    <property type="entry name" value="PROTON-COUPLED AMINO ACID TRANSPORTER 4-LIKE PROTEIN"/>
    <property type="match status" value="1"/>
</dbReference>
<evidence type="ECO:0000256" key="6">
    <source>
        <dbReference type="SAM" id="Phobius"/>
    </source>
</evidence>
<sequence length="516" mass="57689">MMSGKQGDGEHLTISIKDDKMGYDNPAMEQPSQVKNRKISNATSHEKVAVELANNINGYNKNTHPDNSLTSVSTNSLKLHKKPEKEYDPYDHREVKHPTTYWETLVHMLKASLGTGILAMPDAFHNAGYVVATIGTIVIGFLCTYTIHILISTEYELCRRKKLPSMNYPATAQAAVEEGPPAIRKIAPYVPVICNIFLLMYQIGSCCIYVVFISSNIKDVVDHYHGMHYGEPSFDIRYYMLIFLLPLILINWVRNLKYLAPLSTLANIVTLISFAIIFYYMFSEVPDIHDRVAVAPFKSMPLFFGTVLFAMEAIGVVMPLENEMKEPVKFGSAFGVLNCAMLPITLLYTFVGFFGYLKYGSDVKGSITLSLPPGDVLAQSARVMLAFAIFVTHAVSCYVAFDITWRQYVGPKVVKGKIFWEYIVRTGLVFITIILAIAIPDLELFISLIGALCLSTMGLSFPALLQLFTFWNEYEGVQFVLFFLKNLTIILIALLGFLVGTATSVQAIIVKFFAPL</sequence>
<feature type="transmembrane region" description="Helical" evidence="6">
    <location>
        <begin position="445"/>
        <end position="468"/>
    </location>
</feature>
<name>A0ABL0EED9_RHOPR</name>
<protein>
    <submittedName>
        <fullName evidence="8">Amino acid transporter transmembrane domain-containing protein</fullName>
    </submittedName>
</protein>
<feature type="transmembrane region" description="Helical" evidence="6">
    <location>
        <begin position="127"/>
        <end position="151"/>
    </location>
</feature>
<evidence type="ECO:0000256" key="4">
    <source>
        <dbReference type="ARBA" id="ARBA00023136"/>
    </source>
</evidence>
<evidence type="ECO:0000256" key="2">
    <source>
        <dbReference type="ARBA" id="ARBA00022692"/>
    </source>
</evidence>
<keyword evidence="4 6" id="KW-0472">Membrane</keyword>
<dbReference type="EnsemblMetazoa" id="RPRC013669.R4">
    <property type="protein sequence ID" value="RPRC013669.P4"/>
    <property type="gene ID" value="RPRC013669"/>
</dbReference>
<dbReference type="Pfam" id="PF01490">
    <property type="entry name" value="Aa_trans"/>
    <property type="match status" value="1"/>
</dbReference>
<feature type="transmembrane region" description="Helical" evidence="6">
    <location>
        <begin position="332"/>
        <end position="357"/>
    </location>
</feature>
<feature type="region of interest" description="Disordered" evidence="5">
    <location>
        <begin position="59"/>
        <end position="78"/>
    </location>
</feature>
<dbReference type="PANTHER" id="PTHR22950">
    <property type="entry name" value="AMINO ACID TRANSPORTER"/>
    <property type="match status" value="1"/>
</dbReference>
<evidence type="ECO:0000259" key="7">
    <source>
        <dbReference type="Pfam" id="PF01490"/>
    </source>
</evidence>
<proteinExistence type="predicted"/>
<evidence type="ECO:0000313" key="9">
    <source>
        <dbReference type="Proteomes" id="UP000015103"/>
    </source>
</evidence>
<keyword evidence="3 6" id="KW-1133">Transmembrane helix</keyword>
<dbReference type="EMBL" id="ACPB03000217">
    <property type="status" value="NOT_ANNOTATED_CDS"/>
    <property type="molecule type" value="Genomic_DNA"/>
</dbReference>
<feature type="transmembrane region" description="Helical" evidence="6">
    <location>
        <begin position="489"/>
        <end position="514"/>
    </location>
</feature>
<comment type="subcellular location">
    <subcellularLocation>
        <location evidence="1">Membrane</location>
        <topology evidence="1">Multi-pass membrane protein</topology>
    </subcellularLocation>
</comment>
<keyword evidence="9" id="KW-1185">Reference proteome</keyword>
<feature type="compositionally biased region" description="Polar residues" evidence="5">
    <location>
        <begin position="59"/>
        <end position="77"/>
    </location>
</feature>
<feature type="transmembrane region" description="Helical" evidence="6">
    <location>
        <begin position="236"/>
        <end position="253"/>
    </location>
</feature>
<feature type="transmembrane region" description="Helical" evidence="6">
    <location>
        <begin position="302"/>
        <end position="320"/>
    </location>
</feature>